<dbReference type="PROSITE" id="PS51202">
    <property type="entry name" value="RCK_C"/>
    <property type="match status" value="1"/>
</dbReference>
<comment type="caution">
    <text evidence="3">The sequence shown here is derived from an EMBL/GenBank/DDBJ whole genome shotgun (WGS) entry which is preliminary data.</text>
</comment>
<dbReference type="RefSeq" id="WP_247415961.1">
    <property type="nucleotide sequence ID" value="NZ_JALLGW010000001.1"/>
</dbReference>
<dbReference type="InterPro" id="IPR058604">
    <property type="entry name" value="DUF8167_3rd"/>
</dbReference>
<dbReference type="EMBL" id="JBHSQH010000001">
    <property type="protein sequence ID" value="MFC5972525.1"/>
    <property type="molecule type" value="Genomic_DNA"/>
</dbReference>
<evidence type="ECO:0000313" key="3">
    <source>
        <dbReference type="EMBL" id="MFC5972525.1"/>
    </source>
</evidence>
<dbReference type="InterPro" id="IPR058603">
    <property type="entry name" value="DUF8167_2nd"/>
</dbReference>
<sequence>MINPTSLVGGVAPLAQAQLQALADDVVQLVLLASLVLACAVVAGAVGGVYRWYARSQVPDGLSILAGISVAAIGLNTKAALGEAMTEAGDIVVDAVLLNVGTFLAATLVAFLAGRAGDRIARAVFDDAPDARDIVRAVGRQISVTLPQSIDDIPNHDRVPPETKTRLEGTSFGFPRRLTVEELRHRLVERLKSDYEVGHVDVDLTPDGTVEYLALGGRAAGIGPTLPPGQAAVAIRADPSSAASAGDLVQVWDPPEHVVTGELRDVAGDVATVALDDADADALDGETSYRLVTLPSQVRVDREFAALFRAAEETLAVLAVAEGSALVGRTVGSLPAAVVAVRAGDGAVTTLPDRSRTVGAGESLFVVARPDVLRKLESTDGVATPSPATTE</sequence>
<feature type="domain" description="RCK C-terminal" evidence="2">
    <location>
        <begin position="303"/>
        <end position="382"/>
    </location>
</feature>
<feature type="transmembrane region" description="Helical" evidence="1">
    <location>
        <begin position="27"/>
        <end position="50"/>
    </location>
</feature>
<protein>
    <submittedName>
        <fullName evidence="3">Potassium transporter TrkA</fullName>
    </submittedName>
</protein>
<evidence type="ECO:0000313" key="4">
    <source>
        <dbReference type="Proteomes" id="UP001596099"/>
    </source>
</evidence>
<keyword evidence="1" id="KW-0472">Membrane</keyword>
<dbReference type="Pfam" id="PF26502">
    <property type="entry name" value="DUF8167_2nd"/>
    <property type="match status" value="1"/>
</dbReference>
<name>A0ABD5RQX0_9EURY</name>
<dbReference type="Pfam" id="PF26501">
    <property type="entry name" value="DUF8167"/>
    <property type="match status" value="1"/>
</dbReference>
<dbReference type="Proteomes" id="UP001596099">
    <property type="component" value="Unassembled WGS sequence"/>
</dbReference>
<evidence type="ECO:0000259" key="2">
    <source>
        <dbReference type="PROSITE" id="PS51202"/>
    </source>
</evidence>
<keyword evidence="1" id="KW-0812">Transmembrane</keyword>
<keyword evidence="4" id="KW-1185">Reference proteome</keyword>
<dbReference type="InterPro" id="IPR036721">
    <property type="entry name" value="RCK_C_sf"/>
</dbReference>
<evidence type="ECO:0000256" key="1">
    <source>
        <dbReference type="SAM" id="Phobius"/>
    </source>
</evidence>
<dbReference type="Pfam" id="PF26503">
    <property type="entry name" value="DUF8167_3rd"/>
    <property type="match status" value="1"/>
</dbReference>
<dbReference type="InterPro" id="IPR006037">
    <property type="entry name" value="RCK_C"/>
</dbReference>
<reference evidence="3 4" key="1">
    <citation type="journal article" date="2019" name="Int. J. Syst. Evol. Microbiol.">
        <title>The Global Catalogue of Microorganisms (GCM) 10K type strain sequencing project: providing services to taxonomists for standard genome sequencing and annotation.</title>
        <authorList>
            <consortium name="The Broad Institute Genomics Platform"/>
            <consortium name="The Broad Institute Genome Sequencing Center for Infectious Disease"/>
            <person name="Wu L."/>
            <person name="Ma J."/>
        </authorList>
    </citation>
    <scope>NUCLEOTIDE SEQUENCE [LARGE SCALE GENOMIC DNA]</scope>
    <source>
        <strain evidence="3 4">CGMCC 1.12543</strain>
    </source>
</reference>
<dbReference type="SUPFAM" id="SSF116726">
    <property type="entry name" value="TrkA C-terminal domain-like"/>
    <property type="match status" value="1"/>
</dbReference>
<dbReference type="AlphaFoldDB" id="A0ABD5RQX0"/>
<organism evidence="3 4">
    <name type="scientific">Halomarina salina</name>
    <dbReference type="NCBI Taxonomy" id="1872699"/>
    <lineage>
        <taxon>Archaea</taxon>
        <taxon>Methanobacteriati</taxon>
        <taxon>Methanobacteriota</taxon>
        <taxon>Stenosarchaea group</taxon>
        <taxon>Halobacteria</taxon>
        <taxon>Halobacteriales</taxon>
        <taxon>Natronomonadaceae</taxon>
        <taxon>Halomarina</taxon>
    </lineage>
</organism>
<feature type="transmembrane region" description="Helical" evidence="1">
    <location>
        <begin position="62"/>
        <end position="79"/>
    </location>
</feature>
<feature type="transmembrane region" description="Helical" evidence="1">
    <location>
        <begin position="91"/>
        <end position="113"/>
    </location>
</feature>
<keyword evidence="1" id="KW-1133">Transmembrane helix</keyword>
<gene>
    <name evidence="3" type="ORF">ACFPYI_14390</name>
</gene>
<dbReference type="InterPro" id="IPR058480">
    <property type="entry name" value="DUF8167_N"/>
</dbReference>
<proteinExistence type="predicted"/>
<accession>A0ABD5RQX0</accession>